<gene>
    <name evidence="10" type="ORF">M0811_06115</name>
</gene>
<dbReference type="Proteomes" id="UP001149090">
    <property type="component" value="Unassembled WGS sequence"/>
</dbReference>
<dbReference type="GO" id="GO:0005525">
    <property type="term" value="F:GTP binding"/>
    <property type="evidence" value="ECO:0007669"/>
    <property type="project" value="UniProtKB-KW"/>
</dbReference>
<keyword evidence="8" id="KW-0449">Lipoprotein</keyword>
<dbReference type="SUPFAM" id="SSF52540">
    <property type="entry name" value="P-loop containing nucleoside triphosphate hydrolases"/>
    <property type="match status" value="1"/>
</dbReference>
<organism evidence="10 11">
    <name type="scientific">Anaeramoeba ignava</name>
    <name type="common">Anaerobic marine amoeba</name>
    <dbReference type="NCBI Taxonomy" id="1746090"/>
    <lineage>
        <taxon>Eukaryota</taxon>
        <taxon>Metamonada</taxon>
        <taxon>Anaeramoebidae</taxon>
        <taxon>Anaeramoeba</taxon>
    </lineage>
</organism>
<dbReference type="SMART" id="SM00176">
    <property type="entry name" value="RAN"/>
    <property type="match status" value="1"/>
</dbReference>
<evidence type="ECO:0000256" key="7">
    <source>
        <dbReference type="ARBA" id="ARBA00023136"/>
    </source>
</evidence>
<dbReference type="PROSITE" id="PS51420">
    <property type="entry name" value="RHO"/>
    <property type="match status" value="1"/>
</dbReference>
<dbReference type="Pfam" id="PF00071">
    <property type="entry name" value="Ras"/>
    <property type="match status" value="1"/>
</dbReference>
<dbReference type="GO" id="GO:0003924">
    <property type="term" value="F:GTPase activity"/>
    <property type="evidence" value="ECO:0007669"/>
    <property type="project" value="InterPro"/>
</dbReference>
<dbReference type="Gene3D" id="3.40.50.300">
    <property type="entry name" value="P-loop containing nucleotide triphosphate hydrolases"/>
    <property type="match status" value="1"/>
</dbReference>
<keyword evidence="3" id="KW-1003">Cell membrane</keyword>
<name>A0A9Q0LSM1_ANAIG</name>
<accession>A0A9Q0LSM1</accession>
<dbReference type="PANTHER" id="PTHR24070">
    <property type="entry name" value="RAS, DI-RAS, AND RHEB FAMILY MEMBERS OF SMALL GTPASE SUPERFAMILY"/>
    <property type="match status" value="1"/>
</dbReference>
<dbReference type="OrthoDB" id="5976022at2759"/>
<evidence type="ECO:0000256" key="3">
    <source>
        <dbReference type="ARBA" id="ARBA00022475"/>
    </source>
</evidence>
<keyword evidence="5" id="KW-0547">Nucleotide-binding</keyword>
<dbReference type="PROSITE" id="PS51421">
    <property type="entry name" value="RAS"/>
    <property type="match status" value="1"/>
</dbReference>
<evidence type="ECO:0000256" key="2">
    <source>
        <dbReference type="ARBA" id="ARBA00008344"/>
    </source>
</evidence>
<comment type="similarity">
    <text evidence="2">Belongs to the small GTPase superfamily. Ras family.</text>
</comment>
<dbReference type="PRINTS" id="PR00449">
    <property type="entry name" value="RASTRNSFRMNG"/>
</dbReference>
<keyword evidence="11" id="KW-1185">Reference proteome</keyword>
<keyword evidence="7" id="KW-0472">Membrane</keyword>
<dbReference type="SMART" id="SM00175">
    <property type="entry name" value="RAB"/>
    <property type="match status" value="1"/>
</dbReference>
<evidence type="ECO:0000313" key="10">
    <source>
        <dbReference type="EMBL" id="KAJ5076535.1"/>
    </source>
</evidence>
<dbReference type="InterPro" id="IPR020849">
    <property type="entry name" value="Small_GTPase_Ras-type"/>
</dbReference>
<dbReference type="FunFam" id="3.40.50.300:FF:000080">
    <property type="entry name" value="Ras-like GTPase Ras1"/>
    <property type="match status" value="1"/>
</dbReference>
<keyword evidence="6" id="KW-0342">GTP-binding</keyword>
<evidence type="ECO:0000256" key="5">
    <source>
        <dbReference type="ARBA" id="ARBA00022741"/>
    </source>
</evidence>
<dbReference type="InterPro" id="IPR001806">
    <property type="entry name" value="Small_GTPase"/>
</dbReference>
<evidence type="ECO:0000256" key="9">
    <source>
        <dbReference type="ARBA" id="ARBA00023289"/>
    </source>
</evidence>
<dbReference type="GO" id="GO:0005886">
    <property type="term" value="C:plasma membrane"/>
    <property type="evidence" value="ECO:0007669"/>
    <property type="project" value="UniProtKB-SubCell"/>
</dbReference>
<keyword evidence="9" id="KW-0636">Prenylation</keyword>
<dbReference type="OMA" id="QCAFIET"/>
<dbReference type="NCBIfam" id="TIGR00231">
    <property type="entry name" value="small_GTP"/>
    <property type="match status" value="1"/>
</dbReference>
<dbReference type="EMBL" id="JAPDFW010000060">
    <property type="protein sequence ID" value="KAJ5076535.1"/>
    <property type="molecule type" value="Genomic_DNA"/>
</dbReference>
<dbReference type="InterPro" id="IPR005225">
    <property type="entry name" value="Small_GTP-bd"/>
</dbReference>
<dbReference type="PROSITE" id="PS51419">
    <property type="entry name" value="RAB"/>
    <property type="match status" value="1"/>
</dbReference>
<evidence type="ECO:0000256" key="4">
    <source>
        <dbReference type="ARBA" id="ARBA00022481"/>
    </source>
</evidence>
<evidence type="ECO:0000313" key="11">
    <source>
        <dbReference type="Proteomes" id="UP001149090"/>
    </source>
</evidence>
<evidence type="ECO:0000256" key="1">
    <source>
        <dbReference type="ARBA" id="ARBA00004193"/>
    </source>
</evidence>
<reference evidence="10" key="1">
    <citation type="submission" date="2022-10" db="EMBL/GenBank/DDBJ databases">
        <title>Novel sulphate-reducing endosymbionts in the free-living metamonad Anaeramoeba.</title>
        <authorList>
            <person name="Jerlstrom-Hultqvist J."/>
            <person name="Cepicka I."/>
            <person name="Gallot-Lavallee L."/>
            <person name="Salas-Leiva D."/>
            <person name="Curtis B.A."/>
            <person name="Zahonova K."/>
            <person name="Pipaliya S."/>
            <person name="Dacks J."/>
            <person name="Roger A.J."/>
        </authorList>
    </citation>
    <scope>NUCLEOTIDE SEQUENCE</scope>
    <source>
        <strain evidence="10">BMAN</strain>
    </source>
</reference>
<comment type="subcellular location">
    <subcellularLocation>
        <location evidence="1">Cell membrane</location>
        <topology evidence="1">Lipid-anchor</topology>
    </subcellularLocation>
</comment>
<dbReference type="SMART" id="SM00173">
    <property type="entry name" value="RAS"/>
    <property type="match status" value="1"/>
</dbReference>
<evidence type="ECO:0000256" key="6">
    <source>
        <dbReference type="ARBA" id="ARBA00023134"/>
    </source>
</evidence>
<comment type="caution">
    <text evidence="10">The sequence shown here is derived from an EMBL/GenBank/DDBJ whole genome shotgun (WGS) entry which is preliminary data.</text>
</comment>
<protein>
    <submittedName>
        <fullName evidence="10">Ras-like protein rasd</fullName>
    </submittedName>
</protein>
<dbReference type="InterPro" id="IPR027417">
    <property type="entry name" value="P-loop_NTPase"/>
</dbReference>
<evidence type="ECO:0000256" key="8">
    <source>
        <dbReference type="ARBA" id="ARBA00023288"/>
    </source>
</evidence>
<dbReference type="GO" id="GO:0007165">
    <property type="term" value="P:signal transduction"/>
    <property type="evidence" value="ECO:0007669"/>
    <property type="project" value="InterPro"/>
</dbReference>
<proteinExistence type="inferred from homology"/>
<keyword evidence="4" id="KW-0488">Methylation</keyword>
<dbReference type="AlphaFoldDB" id="A0A9Q0LSM1"/>
<sequence length="192" mass="22017">MPSYKLVVVGGGGVGKSALTLQFVHSKFVEEYEPTIENFYQKQVEIDEETCMLEIIDTAGQEEFALMRDTYYRSGDGFLVVYSVDTRDSFDEVTTFKEHILKTKQSDTAPIVIVGNKKDLVQRRKVSSDELKDLASLFQCAFIETSAKTRENVDMAFFQCVREIRKFKALNNSIDNDSHPKRKKKKKNCFII</sequence>
<dbReference type="SMART" id="SM00174">
    <property type="entry name" value="RHO"/>
    <property type="match status" value="1"/>
</dbReference>
<dbReference type="CDD" id="cd00876">
    <property type="entry name" value="Ras"/>
    <property type="match status" value="1"/>
</dbReference>